<dbReference type="EMBL" id="WHUT02000001">
    <property type="protein sequence ID" value="NUB43326.1"/>
    <property type="molecule type" value="Genomic_DNA"/>
</dbReference>
<name>A0A8X8KN27_9RHOB</name>
<reference evidence="2" key="1">
    <citation type="submission" date="2020-05" db="EMBL/GenBank/DDBJ databases">
        <title>Fertoebacter nigrum gen. nov., sp. nov., a new member of the family Rhodobacteraceae.</title>
        <authorList>
            <person name="Szuroczki S."/>
            <person name="Abbaszade G."/>
            <person name="Buni D."/>
            <person name="Schumann P."/>
            <person name="Toth E."/>
        </authorList>
    </citation>
    <scope>NUCLEOTIDE SEQUENCE</scope>
    <source>
        <strain evidence="2">RG-N-1a</strain>
    </source>
</reference>
<sequence>MPDSAAPPGRDPRLDVLRGLALVMIFINHVPGTFYEHLTSRNFGFSDAAEGFVLMSGISAGLAYAAGFRPHATWAGARRIWRRVWTLYMVHILVTMLAMAVSAAAAIWLAAPQLLQENQLEWLFQRPLGVMLGVPLLTHQLGYANILPLYAVLLAVTPGLIILGLRWPKTLMFGALVLWAAAGQFRLNLPNYPMPGGWFFNPFAWQVLFVAGLLTGLAMKEGRRFVPVSRPLQWLAGGYLLLSLVWARSDTVAGVLGHGMWLLSELGLPHYIHVFDKTFVTLPRLLHILALAYFLSTLPVVRRLAASAPAQPLAMLGRQSLPVFATGTVLCFAAQGMLDAWGSPFWLDTVLLACGLAVQFALAFLCERWGAKAPRRQPPVAAVDAQPVAPQIPPLTAPGSAPATALAPA</sequence>
<feature type="transmembrane region" description="Helical" evidence="1">
    <location>
        <begin position="141"/>
        <end position="163"/>
    </location>
</feature>
<dbReference type="Pfam" id="PF10129">
    <property type="entry name" value="OpgC_C"/>
    <property type="match status" value="1"/>
</dbReference>
<feature type="transmembrane region" description="Helical" evidence="1">
    <location>
        <begin position="87"/>
        <end position="111"/>
    </location>
</feature>
<dbReference type="InterPro" id="IPR014550">
    <property type="entry name" value="UCP028704_OpgC"/>
</dbReference>
<proteinExistence type="predicted"/>
<feature type="transmembrane region" description="Helical" evidence="1">
    <location>
        <begin position="48"/>
        <end position="66"/>
    </location>
</feature>
<feature type="transmembrane region" description="Helical" evidence="1">
    <location>
        <begin position="170"/>
        <end position="187"/>
    </location>
</feature>
<evidence type="ECO:0000313" key="2">
    <source>
        <dbReference type="EMBL" id="NUB43326.1"/>
    </source>
</evidence>
<accession>A0A8X8KN27</accession>
<dbReference type="PIRSF" id="PIRSF028704">
    <property type="entry name" value="UPC028704"/>
    <property type="match status" value="1"/>
</dbReference>
<keyword evidence="1" id="KW-0812">Transmembrane</keyword>
<evidence type="ECO:0000256" key="1">
    <source>
        <dbReference type="SAM" id="Phobius"/>
    </source>
</evidence>
<dbReference type="PANTHER" id="PTHR38592:SF3">
    <property type="entry name" value="BLL4819 PROTEIN"/>
    <property type="match status" value="1"/>
</dbReference>
<feature type="transmembrane region" description="Helical" evidence="1">
    <location>
        <begin position="344"/>
        <end position="366"/>
    </location>
</feature>
<dbReference type="RefSeq" id="WP_152823976.1">
    <property type="nucleotide sequence ID" value="NZ_WHUT02000001.1"/>
</dbReference>
<feature type="transmembrane region" description="Helical" evidence="1">
    <location>
        <begin position="199"/>
        <end position="218"/>
    </location>
</feature>
<feature type="transmembrane region" description="Helical" evidence="1">
    <location>
        <begin position="321"/>
        <end position="338"/>
    </location>
</feature>
<keyword evidence="1" id="KW-0472">Membrane</keyword>
<keyword evidence="1" id="KW-1133">Transmembrane helix</keyword>
<dbReference type="Proteomes" id="UP000484076">
    <property type="component" value="Unassembled WGS sequence"/>
</dbReference>
<dbReference type="AlphaFoldDB" id="A0A8X8KN27"/>
<gene>
    <name evidence="2" type="ORF">GEU84_002930</name>
</gene>
<protein>
    <submittedName>
        <fullName evidence="2">OpgC domain-containing protein</fullName>
    </submittedName>
</protein>
<feature type="transmembrane region" description="Helical" evidence="1">
    <location>
        <begin position="281"/>
        <end position="301"/>
    </location>
</feature>
<organism evidence="2 3">
    <name type="scientific">Fertoeibacter niger</name>
    <dbReference type="NCBI Taxonomy" id="2656921"/>
    <lineage>
        <taxon>Bacteria</taxon>
        <taxon>Pseudomonadati</taxon>
        <taxon>Pseudomonadota</taxon>
        <taxon>Alphaproteobacteria</taxon>
        <taxon>Rhodobacterales</taxon>
        <taxon>Paracoccaceae</taxon>
        <taxon>Fertoeibacter</taxon>
    </lineage>
</organism>
<keyword evidence="3" id="KW-1185">Reference proteome</keyword>
<dbReference type="PANTHER" id="PTHR38592">
    <property type="entry name" value="BLL4819 PROTEIN"/>
    <property type="match status" value="1"/>
</dbReference>
<evidence type="ECO:0000313" key="3">
    <source>
        <dbReference type="Proteomes" id="UP000484076"/>
    </source>
</evidence>
<comment type="caution">
    <text evidence="2">The sequence shown here is derived from an EMBL/GenBank/DDBJ whole genome shotgun (WGS) entry which is preliminary data.</text>
</comment>